<dbReference type="SUPFAM" id="SSF52540">
    <property type="entry name" value="P-loop containing nucleoside triphosphate hydrolases"/>
    <property type="match status" value="1"/>
</dbReference>
<dbReference type="GO" id="GO:0006269">
    <property type="term" value="P:DNA replication, synthesis of primer"/>
    <property type="evidence" value="ECO:0007669"/>
    <property type="project" value="UniProtKB-UniRule"/>
</dbReference>
<dbReference type="PANTHER" id="PTHR30153:SF2">
    <property type="entry name" value="REPLICATIVE DNA HELICASE"/>
    <property type="match status" value="1"/>
</dbReference>
<evidence type="ECO:0000256" key="11">
    <source>
        <dbReference type="NCBIfam" id="TIGR00665"/>
    </source>
</evidence>
<dbReference type="FunFam" id="1.10.860.10:FF:000001">
    <property type="entry name" value="Replicative DNA helicase"/>
    <property type="match status" value="1"/>
</dbReference>
<evidence type="ECO:0000256" key="7">
    <source>
        <dbReference type="ARBA" id="ARBA00022840"/>
    </source>
</evidence>
<keyword evidence="7 12" id="KW-0067">ATP-binding</keyword>
<organism evidence="14 15">
    <name type="scientific">Candidatus Adlerbacteria bacterium GW2011_GWC1_50_9</name>
    <dbReference type="NCBI Taxonomy" id="1618608"/>
    <lineage>
        <taxon>Bacteria</taxon>
        <taxon>Candidatus Adleribacteriota</taxon>
    </lineage>
</organism>
<dbReference type="Pfam" id="PF03796">
    <property type="entry name" value="DnaB_C"/>
    <property type="match status" value="1"/>
</dbReference>
<dbReference type="GO" id="GO:0042802">
    <property type="term" value="F:identical protein binding"/>
    <property type="evidence" value="ECO:0007669"/>
    <property type="project" value="UniProtKB-ARBA"/>
</dbReference>
<name>A0A0G1Z2G6_9BACT</name>
<evidence type="ECO:0000256" key="3">
    <source>
        <dbReference type="ARBA" id="ARBA00022705"/>
    </source>
</evidence>
<evidence type="ECO:0000256" key="10">
    <source>
        <dbReference type="ARBA" id="ARBA00048954"/>
    </source>
</evidence>
<dbReference type="Gene3D" id="3.40.50.300">
    <property type="entry name" value="P-loop containing nucleotide triphosphate hydrolases"/>
    <property type="match status" value="1"/>
</dbReference>
<dbReference type="GO" id="GO:0016887">
    <property type="term" value="F:ATP hydrolysis activity"/>
    <property type="evidence" value="ECO:0007669"/>
    <property type="project" value="RHEA"/>
</dbReference>
<dbReference type="GO" id="GO:0043139">
    <property type="term" value="F:5'-3' DNA helicase activity"/>
    <property type="evidence" value="ECO:0007669"/>
    <property type="project" value="UniProtKB-EC"/>
</dbReference>
<dbReference type="PROSITE" id="PS51199">
    <property type="entry name" value="SF4_HELICASE"/>
    <property type="match status" value="1"/>
</dbReference>
<sequence length="455" mass="51229">MTITEKRTSEIRMPPQNIEAEMSTLGSLMLDKDAIFKVADFLAPRDFYKPTHGDIYDAILDLVQKREPVDIVSVTNRLQEKGKLEGVGGSSYLASLVNTVPTASHVAHYASIVRKKRMLRDLIEASQHIAELGYKEEDDVDQIIDEAEQRIFAVARGSLKQEFQAVHMALDEAWERIEQLQKGDGALHGIPTGFPDLDNYLAGLQRSDLIVLAARPSLGKTSLALNICRNIAVDHKRAVALFSLEMSKEQLVDRLLSSEANVDLWRLRTGRLREEENDFSRIRDAMSVLAEAPLYLDDSPSPTVMDIRAKARRFQSERDLGLVMVDYLQLIQGRGNIESRVQEVSEISRALKAMAKELNVPVLAVSQLSRAVEMRGPSSRPKLSDLRESGSIEQDADVVMFIYREDKVRENSDKRNIAEILIEKHRNGPTGKIELYFNEETASFRSIDKHFGDIA</sequence>
<keyword evidence="8 12" id="KW-0238">DNA-binding</keyword>
<dbReference type="GO" id="GO:0005524">
    <property type="term" value="F:ATP binding"/>
    <property type="evidence" value="ECO:0007669"/>
    <property type="project" value="UniProtKB-UniRule"/>
</dbReference>
<evidence type="ECO:0000256" key="8">
    <source>
        <dbReference type="ARBA" id="ARBA00023125"/>
    </source>
</evidence>
<protein>
    <recommendedName>
        <fullName evidence="11 12">Replicative DNA helicase</fullName>
        <ecNumber evidence="11 12">5.6.2.3</ecNumber>
    </recommendedName>
</protein>
<dbReference type="InterPro" id="IPR007694">
    <property type="entry name" value="DNA_helicase_DnaB-like_C"/>
</dbReference>
<reference evidence="14 15" key="1">
    <citation type="journal article" date="2015" name="Nature">
        <title>rRNA introns, odd ribosomes, and small enigmatic genomes across a large radiation of phyla.</title>
        <authorList>
            <person name="Brown C.T."/>
            <person name="Hug L.A."/>
            <person name="Thomas B.C."/>
            <person name="Sharon I."/>
            <person name="Castelle C.J."/>
            <person name="Singh A."/>
            <person name="Wilkins M.J."/>
            <person name="Williams K.H."/>
            <person name="Banfield J.F."/>
        </authorList>
    </citation>
    <scope>NUCLEOTIDE SEQUENCE [LARGE SCALE GENOMIC DNA]</scope>
</reference>
<dbReference type="PATRIC" id="fig|1618608.3.peg.44"/>
<dbReference type="EC" id="5.6.2.3" evidence="11 12"/>
<dbReference type="Gene3D" id="1.10.860.10">
    <property type="entry name" value="DNAb Helicase, Chain A"/>
    <property type="match status" value="1"/>
</dbReference>
<dbReference type="InterPro" id="IPR007692">
    <property type="entry name" value="DNA_helicase_DnaB"/>
</dbReference>
<evidence type="ECO:0000313" key="15">
    <source>
        <dbReference type="Proteomes" id="UP000034201"/>
    </source>
</evidence>
<keyword evidence="3 12" id="KW-0235">DNA replication</keyword>
<accession>A0A0G1Z2G6</accession>
<dbReference type="Pfam" id="PF00772">
    <property type="entry name" value="DnaB"/>
    <property type="match status" value="1"/>
</dbReference>
<evidence type="ECO:0000256" key="2">
    <source>
        <dbReference type="ARBA" id="ARBA00022515"/>
    </source>
</evidence>
<evidence type="ECO:0000256" key="4">
    <source>
        <dbReference type="ARBA" id="ARBA00022741"/>
    </source>
</evidence>
<dbReference type="EMBL" id="LCQQ01000003">
    <property type="protein sequence ID" value="KKW21562.1"/>
    <property type="molecule type" value="Genomic_DNA"/>
</dbReference>
<dbReference type="SUPFAM" id="SSF48024">
    <property type="entry name" value="N-terminal domain of DnaB helicase"/>
    <property type="match status" value="1"/>
</dbReference>
<dbReference type="GO" id="GO:0003677">
    <property type="term" value="F:DNA binding"/>
    <property type="evidence" value="ECO:0007669"/>
    <property type="project" value="UniProtKB-UniRule"/>
</dbReference>
<dbReference type="CDD" id="cd00984">
    <property type="entry name" value="DnaB_C"/>
    <property type="match status" value="1"/>
</dbReference>
<keyword evidence="9" id="KW-0413">Isomerase</keyword>
<evidence type="ECO:0000256" key="1">
    <source>
        <dbReference type="ARBA" id="ARBA00008428"/>
    </source>
</evidence>
<dbReference type="FunFam" id="3.40.50.300:FF:000076">
    <property type="entry name" value="Replicative DNA helicase"/>
    <property type="match status" value="1"/>
</dbReference>
<proteinExistence type="inferred from homology"/>
<dbReference type="NCBIfam" id="NF004384">
    <property type="entry name" value="PRK05748.1"/>
    <property type="match status" value="1"/>
</dbReference>
<dbReference type="InterPro" id="IPR016136">
    <property type="entry name" value="DNA_helicase_N/primase_C"/>
</dbReference>
<dbReference type="GO" id="GO:1990077">
    <property type="term" value="C:primosome complex"/>
    <property type="evidence" value="ECO:0007669"/>
    <property type="project" value="UniProtKB-UniRule"/>
</dbReference>
<evidence type="ECO:0000259" key="13">
    <source>
        <dbReference type="PROSITE" id="PS51199"/>
    </source>
</evidence>
<dbReference type="AlphaFoldDB" id="A0A0G1Z2G6"/>
<dbReference type="InterPro" id="IPR027417">
    <property type="entry name" value="P-loop_NTPase"/>
</dbReference>
<gene>
    <name evidence="14" type="ORF">UY61_C0003G0002</name>
</gene>
<evidence type="ECO:0000256" key="12">
    <source>
        <dbReference type="RuleBase" id="RU362085"/>
    </source>
</evidence>
<dbReference type="InterPro" id="IPR007693">
    <property type="entry name" value="DNA_helicase_DnaB-like_N"/>
</dbReference>
<evidence type="ECO:0000256" key="9">
    <source>
        <dbReference type="ARBA" id="ARBA00023235"/>
    </source>
</evidence>
<dbReference type="Proteomes" id="UP000034201">
    <property type="component" value="Unassembled WGS sequence"/>
</dbReference>
<keyword evidence="4 12" id="KW-0547">Nucleotide-binding</keyword>
<comment type="catalytic activity">
    <reaction evidence="10 12">
        <text>ATP + H2O = ADP + phosphate + H(+)</text>
        <dbReference type="Rhea" id="RHEA:13065"/>
        <dbReference type="ChEBI" id="CHEBI:15377"/>
        <dbReference type="ChEBI" id="CHEBI:15378"/>
        <dbReference type="ChEBI" id="CHEBI:30616"/>
        <dbReference type="ChEBI" id="CHEBI:43474"/>
        <dbReference type="ChEBI" id="CHEBI:456216"/>
        <dbReference type="EC" id="5.6.2.3"/>
    </reaction>
</comment>
<dbReference type="InterPro" id="IPR036185">
    <property type="entry name" value="DNA_heli_DnaB-like_N_sf"/>
</dbReference>
<evidence type="ECO:0000313" key="14">
    <source>
        <dbReference type="EMBL" id="KKW21562.1"/>
    </source>
</evidence>
<comment type="caution">
    <text evidence="14">The sequence shown here is derived from an EMBL/GenBank/DDBJ whole genome shotgun (WGS) entry which is preliminary data.</text>
</comment>
<keyword evidence="6 12" id="KW-0347">Helicase</keyword>
<dbReference type="NCBIfam" id="TIGR00665">
    <property type="entry name" value="DnaB"/>
    <property type="match status" value="1"/>
</dbReference>
<dbReference type="GO" id="GO:0005829">
    <property type="term" value="C:cytosol"/>
    <property type="evidence" value="ECO:0007669"/>
    <property type="project" value="TreeGrafter"/>
</dbReference>
<dbReference type="PANTHER" id="PTHR30153">
    <property type="entry name" value="REPLICATIVE DNA HELICASE DNAB"/>
    <property type="match status" value="1"/>
</dbReference>
<keyword evidence="2 12" id="KW-0639">Primosome</keyword>
<feature type="domain" description="SF4 helicase" evidence="13">
    <location>
        <begin position="183"/>
        <end position="451"/>
    </location>
</feature>
<comment type="function">
    <text evidence="12">The main replicative DNA helicase, it participates in initiation and elongation during chromosome replication. Travels ahead of the DNA replisome, separating dsDNA into templates for DNA synthesis. A processive ATP-dependent 5'-3' DNA helicase it has DNA-dependent ATPase activity.</text>
</comment>
<evidence type="ECO:0000256" key="6">
    <source>
        <dbReference type="ARBA" id="ARBA00022806"/>
    </source>
</evidence>
<evidence type="ECO:0000256" key="5">
    <source>
        <dbReference type="ARBA" id="ARBA00022801"/>
    </source>
</evidence>
<keyword evidence="5 12" id="KW-0378">Hydrolase</keyword>
<comment type="similarity">
    <text evidence="1 12">Belongs to the helicase family. DnaB subfamily.</text>
</comment>